<sequence>MAQVDMEGEKQQMLRKAVSDVSQEIEKYCKIEIDSARIPSSIDEDVKEVECKCCGLKEECTLAYISEVEECFCGEWLCGLCSAAVKERAGRDPKVSLQDALNFHRDFCFTYTTHRLNPKLYLTLSMRDIAKKSLEKRKSRLARSTSYP</sequence>
<organism evidence="1 2">
    <name type="scientific">Acacia crassicarpa</name>
    <name type="common">northern wattle</name>
    <dbReference type="NCBI Taxonomy" id="499986"/>
    <lineage>
        <taxon>Eukaryota</taxon>
        <taxon>Viridiplantae</taxon>
        <taxon>Streptophyta</taxon>
        <taxon>Embryophyta</taxon>
        <taxon>Tracheophyta</taxon>
        <taxon>Spermatophyta</taxon>
        <taxon>Magnoliopsida</taxon>
        <taxon>eudicotyledons</taxon>
        <taxon>Gunneridae</taxon>
        <taxon>Pentapetalae</taxon>
        <taxon>rosids</taxon>
        <taxon>fabids</taxon>
        <taxon>Fabales</taxon>
        <taxon>Fabaceae</taxon>
        <taxon>Caesalpinioideae</taxon>
        <taxon>mimosoid clade</taxon>
        <taxon>Acacieae</taxon>
        <taxon>Acacia</taxon>
    </lineage>
</organism>
<evidence type="ECO:0000313" key="1">
    <source>
        <dbReference type="EMBL" id="KAK4276982.1"/>
    </source>
</evidence>
<name>A0AAE1MQS9_9FABA</name>
<gene>
    <name evidence="1" type="ORF">QN277_015059</name>
</gene>
<keyword evidence="2" id="KW-1185">Reference proteome</keyword>
<accession>A0AAE1MQS9</accession>
<proteinExistence type="predicted"/>
<dbReference type="PANTHER" id="PTHR33108">
    <property type="entry name" value="OS01G0745000 PROTEIN"/>
    <property type="match status" value="1"/>
</dbReference>
<reference evidence="1" key="1">
    <citation type="submission" date="2023-10" db="EMBL/GenBank/DDBJ databases">
        <title>Chromosome-level genome of the transformable northern wattle, Acacia crassicarpa.</title>
        <authorList>
            <person name="Massaro I."/>
            <person name="Sinha N.R."/>
            <person name="Poethig S."/>
            <person name="Leichty A.R."/>
        </authorList>
    </citation>
    <scope>NUCLEOTIDE SEQUENCE</scope>
    <source>
        <strain evidence="1">Acra3RX</strain>
        <tissue evidence="1">Leaf</tissue>
    </source>
</reference>
<dbReference type="AlphaFoldDB" id="A0AAE1MQS9"/>
<comment type="caution">
    <text evidence="1">The sequence shown here is derived from an EMBL/GenBank/DDBJ whole genome shotgun (WGS) entry which is preliminary data.</text>
</comment>
<dbReference type="InterPro" id="IPR012876">
    <property type="entry name" value="DUF1677_pln"/>
</dbReference>
<dbReference type="Pfam" id="PF07911">
    <property type="entry name" value="DUF1677"/>
    <property type="match status" value="1"/>
</dbReference>
<protein>
    <submittedName>
        <fullName evidence="1">Uncharacterized protein</fullName>
    </submittedName>
</protein>
<dbReference type="EMBL" id="JAWXYG010000003">
    <property type="protein sequence ID" value="KAK4276982.1"/>
    <property type="molecule type" value="Genomic_DNA"/>
</dbReference>
<evidence type="ECO:0000313" key="2">
    <source>
        <dbReference type="Proteomes" id="UP001293593"/>
    </source>
</evidence>
<dbReference type="PANTHER" id="PTHR33108:SF14">
    <property type="entry name" value="OS01G0745000 PROTEIN"/>
    <property type="match status" value="1"/>
</dbReference>
<dbReference type="Proteomes" id="UP001293593">
    <property type="component" value="Unassembled WGS sequence"/>
</dbReference>